<proteinExistence type="predicted"/>
<evidence type="ECO:0000313" key="2">
    <source>
        <dbReference type="EMBL" id="KAJ6385805.1"/>
    </source>
</evidence>
<protein>
    <submittedName>
        <fullName evidence="2">Uncharacterized protein</fullName>
    </submittedName>
</protein>
<feature type="region of interest" description="Disordered" evidence="1">
    <location>
        <begin position="102"/>
        <end position="139"/>
    </location>
</feature>
<evidence type="ECO:0000256" key="1">
    <source>
        <dbReference type="SAM" id="MobiDB-lite"/>
    </source>
</evidence>
<dbReference type="Proteomes" id="UP001141253">
    <property type="component" value="Chromosome 9"/>
</dbReference>
<name>A0ABQ9BJD0_9ROSI</name>
<gene>
    <name evidence="2" type="ORF">OIU77_028889</name>
</gene>
<reference evidence="2" key="2">
    <citation type="journal article" date="2023" name="Int. J. Mol. Sci.">
        <title>De Novo Assembly and Annotation of 11 Diverse Shrub Willow (Salix) Genomes Reveals Novel Gene Organization in Sex-Linked Regions.</title>
        <authorList>
            <person name="Hyden B."/>
            <person name="Feng K."/>
            <person name="Yates T.B."/>
            <person name="Jawdy S."/>
            <person name="Cereghino C."/>
            <person name="Smart L.B."/>
            <person name="Muchero W."/>
        </authorList>
    </citation>
    <scope>NUCLEOTIDE SEQUENCE</scope>
    <source>
        <tissue evidence="2">Shoot tip</tissue>
    </source>
</reference>
<accession>A0ABQ9BJD0</accession>
<keyword evidence="3" id="KW-1185">Reference proteome</keyword>
<evidence type="ECO:0000313" key="3">
    <source>
        <dbReference type="Proteomes" id="UP001141253"/>
    </source>
</evidence>
<dbReference type="EMBL" id="JAPFFI010000008">
    <property type="protein sequence ID" value="KAJ6385805.1"/>
    <property type="molecule type" value="Genomic_DNA"/>
</dbReference>
<reference evidence="2" key="1">
    <citation type="submission" date="2022-10" db="EMBL/GenBank/DDBJ databases">
        <authorList>
            <person name="Hyden B.L."/>
            <person name="Feng K."/>
            <person name="Yates T."/>
            <person name="Jawdy S."/>
            <person name="Smart L.B."/>
            <person name="Muchero W."/>
        </authorList>
    </citation>
    <scope>NUCLEOTIDE SEQUENCE</scope>
    <source>
        <tissue evidence="2">Shoot tip</tissue>
    </source>
</reference>
<organism evidence="2 3">
    <name type="scientific">Salix suchowensis</name>
    <dbReference type="NCBI Taxonomy" id="1278906"/>
    <lineage>
        <taxon>Eukaryota</taxon>
        <taxon>Viridiplantae</taxon>
        <taxon>Streptophyta</taxon>
        <taxon>Embryophyta</taxon>
        <taxon>Tracheophyta</taxon>
        <taxon>Spermatophyta</taxon>
        <taxon>Magnoliopsida</taxon>
        <taxon>eudicotyledons</taxon>
        <taxon>Gunneridae</taxon>
        <taxon>Pentapetalae</taxon>
        <taxon>rosids</taxon>
        <taxon>fabids</taxon>
        <taxon>Malpighiales</taxon>
        <taxon>Salicaceae</taxon>
        <taxon>Saliceae</taxon>
        <taxon>Salix</taxon>
    </lineage>
</organism>
<comment type="caution">
    <text evidence="2">The sequence shown here is derived from an EMBL/GenBank/DDBJ whole genome shotgun (WGS) entry which is preliminary data.</text>
</comment>
<sequence>MTSLAIVSPWLFGPSTLHKSFPVKNFVDSSASIKYDVVATDFVSSNEASVQVDNGRLELEESGAFPGLETPGFLSPDVMESVMAPPTDVQLVPSETINIEGSSVGAFPSDNIVDSLSTHPEKETSSSRKRKDAPASYSS</sequence>